<accession>A0A553NBP0</accession>
<organism evidence="1 2">
    <name type="scientific">Tigriopus californicus</name>
    <name type="common">Marine copepod</name>
    <dbReference type="NCBI Taxonomy" id="6832"/>
    <lineage>
        <taxon>Eukaryota</taxon>
        <taxon>Metazoa</taxon>
        <taxon>Ecdysozoa</taxon>
        <taxon>Arthropoda</taxon>
        <taxon>Crustacea</taxon>
        <taxon>Multicrustacea</taxon>
        <taxon>Hexanauplia</taxon>
        <taxon>Copepoda</taxon>
        <taxon>Harpacticoida</taxon>
        <taxon>Harpacticidae</taxon>
        <taxon>Tigriopus</taxon>
    </lineage>
</organism>
<evidence type="ECO:0000313" key="1">
    <source>
        <dbReference type="EMBL" id="TRY62866.1"/>
    </source>
</evidence>
<proteinExistence type="predicted"/>
<dbReference type="Proteomes" id="UP000318571">
    <property type="component" value="Chromosome 10"/>
</dbReference>
<sequence>MKSQQLLIGHIVIKVSSHNHFFWSFTQDQRLIELGLLYHGGRVLDHPFGKLCSRVLGKFVTGH</sequence>
<dbReference type="AlphaFoldDB" id="A0A553NBP0"/>
<gene>
    <name evidence="1" type="ORF">TCAL_15205</name>
</gene>
<keyword evidence="2" id="KW-1185">Reference proteome</keyword>
<comment type="caution">
    <text evidence="1">The sequence shown here is derived from an EMBL/GenBank/DDBJ whole genome shotgun (WGS) entry which is preliminary data.</text>
</comment>
<protein>
    <submittedName>
        <fullName evidence="1">Uncharacterized protein</fullName>
    </submittedName>
</protein>
<evidence type="ECO:0000313" key="2">
    <source>
        <dbReference type="Proteomes" id="UP000318571"/>
    </source>
</evidence>
<name>A0A553NBP0_TIGCA</name>
<reference evidence="1 2" key="1">
    <citation type="journal article" date="2018" name="Nat. Ecol. Evol.">
        <title>Genomic signatures of mitonuclear coevolution across populations of Tigriopus californicus.</title>
        <authorList>
            <person name="Barreto F.S."/>
            <person name="Watson E.T."/>
            <person name="Lima T.G."/>
            <person name="Willett C.S."/>
            <person name="Edmands S."/>
            <person name="Li W."/>
            <person name="Burton R.S."/>
        </authorList>
    </citation>
    <scope>NUCLEOTIDE SEQUENCE [LARGE SCALE GENOMIC DNA]</scope>
    <source>
        <strain evidence="1 2">San Diego</strain>
    </source>
</reference>
<dbReference type="EMBL" id="VCGU01000458">
    <property type="protein sequence ID" value="TRY62866.1"/>
    <property type="molecule type" value="Genomic_DNA"/>
</dbReference>